<dbReference type="AlphaFoldDB" id="A0AAV2EAY9"/>
<feature type="compositionally biased region" description="Polar residues" evidence="1">
    <location>
        <begin position="17"/>
        <end position="35"/>
    </location>
</feature>
<reference evidence="2 3" key="1">
    <citation type="submission" date="2024-04" db="EMBL/GenBank/DDBJ databases">
        <authorList>
            <person name="Fracassetti M."/>
        </authorList>
    </citation>
    <scope>NUCLEOTIDE SEQUENCE [LARGE SCALE GENOMIC DNA]</scope>
</reference>
<evidence type="ECO:0000313" key="3">
    <source>
        <dbReference type="Proteomes" id="UP001497516"/>
    </source>
</evidence>
<organism evidence="2 3">
    <name type="scientific">Linum trigynum</name>
    <dbReference type="NCBI Taxonomy" id="586398"/>
    <lineage>
        <taxon>Eukaryota</taxon>
        <taxon>Viridiplantae</taxon>
        <taxon>Streptophyta</taxon>
        <taxon>Embryophyta</taxon>
        <taxon>Tracheophyta</taxon>
        <taxon>Spermatophyta</taxon>
        <taxon>Magnoliopsida</taxon>
        <taxon>eudicotyledons</taxon>
        <taxon>Gunneridae</taxon>
        <taxon>Pentapetalae</taxon>
        <taxon>rosids</taxon>
        <taxon>fabids</taxon>
        <taxon>Malpighiales</taxon>
        <taxon>Linaceae</taxon>
        <taxon>Linum</taxon>
    </lineage>
</organism>
<accession>A0AAV2EAY9</accession>
<feature type="region of interest" description="Disordered" evidence="1">
    <location>
        <begin position="1"/>
        <end position="36"/>
    </location>
</feature>
<dbReference type="Proteomes" id="UP001497516">
    <property type="component" value="Chromosome 4"/>
</dbReference>
<dbReference type="EMBL" id="OZ034817">
    <property type="protein sequence ID" value="CAL1382964.1"/>
    <property type="molecule type" value="Genomic_DNA"/>
</dbReference>
<evidence type="ECO:0000256" key="1">
    <source>
        <dbReference type="SAM" id="MobiDB-lite"/>
    </source>
</evidence>
<sequence length="86" mass="9506">MAEDFLELLPGNGGGSPRSTGRQSSPPPSSWSDGKSFNEMVVTDAWYISESDTEDIHEAIKEDDLYDEVPEDDDPYCSTHWSSCTS</sequence>
<feature type="region of interest" description="Disordered" evidence="1">
    <location>
        <begin position="61"/>
        <end position="86"/>
    </location>
</feature>
<feature type="compositionally biased region" description="Acidic residues" evidence="1">
    <location>
        <begin position="64"/>
        <end position="75"/>
    </location>
</feature>
<proteinExistence type="predicted"/>
<protein>
    <submittedName>
        <fullName evidence="2">Uncharacterized protein</fullName>
    </submittedName>
</protein>
<evidence type="ECO:0000313" key="2">
    <source>
        <dbReference type="EMBL" id="CAL1382964.1"/>
    </source>
</evidence>
<gene>
    <name evidence="2" type="ORF">LTRI10_LOCUS24262</name>
</gene>
<name>A0AAV2EAY9_9ROSI</name>
<keyword evidence="3" id="KW-1185">Reference proteome</keyword>